<sequence length="109" mass="12133">MSEEQKLQGYRVIGKVEDFTSFPAPVTIDYDPYYIVKDESAEGEPSFRLICGICPHAGGIVSVHGDEFICPLHYWMFDIQTGESTNMPGAALDCQPLEVIDGQYLLKQA</sequence>
<dbReference type="InterPro" id="IPR036922">
    <property type="entry name" value="Rieske_2Fe-2S_sf"/>
</dbReference>
<organism evidence="6 7">
    <name type="scientific">Paenibacillus mendelii</name>
    <dbReference type="NCBI Taxonomy" id="206163"/>
    <lineage>
        <taxon>Bacteria</taxon>
        <taxon>Bacillati</taxon>
        <taxon>Bacillota</taxon>
        <taxon>Bacilli</taxon>
        <taxon>Bacillales</taxon>
        <taxon>Paenibacillaceae</taxon>
        <taxon>Paenibacillus</taxon>
    </lineage>
</organism>
<evidence type="ECO:0000256" key="1">
    <source>
        <dbReference type="ARBA" id="ARBA00022714"/>
    </source>
</evidence>
<dbReference type="PROSITE" id="PS51296">
    <property type="entry name" value="RIESKE"/>
    <property type="match status" value="1"/>
</dbReference>
<dbReference type="EMBL" id="JBHLVF010000047">
    <property type="protein sequence ID" value="MFC0395713.1"/>
    <property type="molecule type" value="Genomic_DNA"/>
</dbReference>
<dbReference type="Gene3D" id="2.102.10.10">
    <property type="entry name" value="Rieske [2Fe-2S] iron-sulphur domain"/>
    <property type="match status" value="1"/>
</dbReference>
<comment type="caution">
    <text evidence="6">The sequence shown here is derived from an EMBL/GenBank/DDBJ whole genome shotgun (WGS) entry which is preliminary data.</text>
</comment>
<keyword evidence="2" id="KW-0479">Metal-binding</keyword>
<reference evidence="6 7" key="1">
    <citation type="submission" date="2024-09" db="EMBL/GenBank/DDBJ databases">
        <authorList>
            <person name="Sun Q."/>
            <person name="Mori K."/>
        </authorList>
    </citation>
    <scope>NUCLEOTIDE SEQUENCE [LARGE SCALE GENOMIC DNA]</scope>
    <source>
        <strain evidence="6 7">CCM 4839</strain>
    </source>
</reference>
<dbReference type="Proteomes" id="UP001589818">
    <property type="component" value="Unassembled WGS sequence"/>
</dbReference>
<accession>A0ABV6JMD7</accession>
<evidence type="ECO:0000256" key="3">
    <source>
        <dbReference type="ARBA" id="ARBA00023004"/>
    </source>
</evidence>
<keyword evidence="4" id="KW-0411">Iron-sulfur</keyword>
<protein>
    <submittedName>
        <fullName evidence="6">Rieske (2Fe-2S) protein</fullName>
    </submittedName>
</protein>
<evidence type="ECO:0000256" key="2">
    <source>
        <dbReference type="ARBA" id="ARBA00022723"/>
    </source>
</evidence>
<evidence type="ECO:0000313" key="7">
    <source>
        <dbReference type="Proteomes" id="UP001589818"/>
    </source>
</evidence>
<keyword evidence="7" id="KW-1185">Reference proteome</keyword>
<feature type="domain" description="Rieske" evidence="5">
    <location>
        <begin position="10"/>
        <end position="106"/>
    </location>
</feature>
<dbReference type="Pfam" id="PF00355">
    <property type="entry name" value="Rieske"/>
    <property type="match status" value="1"/>
</dbReference>
<keyword evidence="3" id="KW-0408">Iron</keyword>
<evidence type="ECO:0000259" key="5">
    <source>
        <dbReference type="PROSITE" id="PS51296"/>
    </source>
</evidence>
<dbReference type="RefSeq" id="WP_204817755.1">
    <property type="nucleotide sequence ID" value="NZ_JANHOF010000002.1"/>
</dbReference>
<name>A0ABV6JMD7_9BACL</name>
<proteinExistence type="predicted"/>
<gene>
    <name evidence="6" type="ORF">ACFFJ8_30625</name>
</gene>
<dbReference type="InterPro" id="IPR017941">
    <property type="entry name" value="Rieske_2Fe-2S"/>
</dbReference>
<dbReference type="SUPFAM" id="SSF50022">
    <property type="entry name" value="ISP domain"/>
    <property type="match status" value="1"/>
</dbReference>
<evidence type="ECO:0000313" key="6">
    <source>
        <dbReference type="EMBL" id="MFC0395713.1"/>
    </source>
</evidence>
<dbReference type="CDD" id="cd03467">
    <property type="entry name" value="Rieske"/>
    <property type="match status" value="1"/>
</dbReference>
<evidence type="ECO:0000256" key="4">
    <source>
        <dbReference type="ARBA" id="ARBA00023014"/>
    </source>
</evidence>
<keyword evidence="1" id="KW-0001">2Fe-2S</keyword>